<keyword evidence="2 10" id="KW-0444">Lipid biosynthesis</keyword>
<keyword evidence="9 10" id="KW-0464">Manganese</keyword>
<feature type="binding site" evidence="10">
    <location>
        <position position="10"/>
    </location>
    <ligand>
        <name>Mn(2+)</name>
        <dbReference type="ChEBI" id="CHEBI:29035"/>
        <label>1</label>
    </ligand>
</feature>
<evidence type="ECO:0000256" key="10">
    <source>
        <dbReference type="HAMAP-Rule" id="MF_00575"/>
    </source>
</evidence>
<feature type="binding site" evidence="10">
    <location>
        <position position="40"/>
    </location>
    <ligand>
        <name>Mn(2+)</name>
        <dbReference type="ChEBI" id="CHEBI:29035"/>
        <label>1</label>
    </ligand>
</feature>
<comment type="similarity">
    <text evidence="10">Belongs to the LpxH family.</text>
</comment>
<evidence type="ECO:0000313" key="13">
    <source>
        <dbReference type="Proteomes" id="UP000288361"/>
    </source>
</evidence>
<evidence type="ECO:0000256" key="2">
    <source>
        <dbReference type="ARBA" id="ARBA00022516"/>
    </source>
</evidence>
<comment type="caution">
    <text evidence="10">Lacks conserved residue(s) required for the propagation of feature annotation.</text>
</comment>
<feature type="binding site" evidence="10">
    <location>
        <position position="159"/>
    </location>
    <ligand>
        <name>substrate</name>
    </ligand>
</feature>
<evidence type="ECO:0000256" key="7">
    <source>
        <dbReference type="ARBA" id="ARBA00023098"/>
    </source>
</evidence>
<keyword evidence="5 10" id="KW-0479">Metal-binding</keyword>
<feature type="domain" description="Calcineurin-like phosphoesterase" evidence="11">
    <location>
        <begin position="1"/>
        <end position="201"/>
    </location>
</feature>
<evidence type="ECO:0000256" key="9">
    <source>
        <dbReference type="ARBA" id="ARBA00023211"/>
    </source>
</evidence>
<evidence type="ECO:0000256" key="5">
    <source>
        <dbReference type="ARBA" id="ARBA00022723"/>
    </source>
</evidence>
<evidence type="ECO:0000256" key="6">
    <source>
        <dbReference type="ARBA" id="ARBA00022801"/>
    </source>
</evidence>
<dbReference type="CDD" id="cd07398">
    <property type="entry name" value="MPP_YbbF-LpxH"/>
    <property type="match status" value="1"/>
</dbReference>
<dbReference type="InterPro" id="IPR004843">
    <property type="entry name" value="Calcineurin-like_PHP"/>
</dbReference>
<dbReference type="InterPro" id="IPR043461">
    <property type="entry name" value="LpxH-like"/>
</dbReference>
<keyword evidence="8 10" id="KW-0472">Membrane</keyword>
<evidence type="ECO:0000256" key="3">
    <source>
        <dbReference type="ARBA" id="ARBA00022519"/>
    </source>
</evidence>
<dbReference type="GO" id="GO:0009245">
    <property type="term" value="P:lipid A biosynthetic process"/>
    <property type="evidence" value="ECO:0007669"/>
    <property type="project" value="UniProtKB-UniRule"/>
</dbReference>
<comment type="pathway">
    <text evidence="10">Glycolipid biosynthesis; lipid IV(A) biosynthesis; lipid IV(A) from (3R)-3-hydroxytetradecanoyl-[acyl-carrier-protein] and UDP-N-acetyl-alpha-D-glucosamine: step 4/6.</text>
</comment>
<protein>
    <recommendedName>
        <fullName evidence="10">UDP-2,3-diacylglucosamine hydrolase</fullName>
        <ecNumber evidence="10">3.6.1.54</ecNumber>
    </recommendedName>
    <alternativeName>
        <fullName evidence="10">UDP-2,3-diacylglucosamine diphosphatase</fullName>
    </alternativeName>
</protein>
<accession>A0A432YN04</accession>
<dbReference type="Pfam" id="PF00149">
    <property type="entry name" value="Metallophos"/>
    <property type="match status" value="1"/>
</dbReference>
<dbReference type="GO" id="GO:0008758">
    <property type="term" value="F:UDP-2,3-diacylglucosamine hydrolase activity"/>
    <property type="evidence" value="ECO:0007669"/>
    <property type="project" value="UniProtKB-UniRule"/>
</dbReference>
<feature type="binding site" evidence="10">
    <location>
        <position position="199"/>
    </location>
    <ligand>
        <name>Mn(2+)</name>
        <dbReference type="ChEBI" id="CHEBI:29035"/>
        <label>1</label>
    </ligand>
</feature>
<evidence type="ECO:0000313" key="12">
    <source>
        <dbReference type="EMBL" id="RUO62379.1"/>
    </source>
</evidence>
<dbReference type="InterPro" id="IPR029052">
    <property type="entry name" value="Metallo-depent_PP-like"/>
</dbReference>
<dbReference type="NCBIfam" id="TIGR01854">
    <property type="entry name" value="lipid_A_lpxH"/>
    <property type="match status" value="1"/>
</dbReference>
<dbReference type="GO" id="GO:0019897">
    <property type="term" value="C:extrinsic component of plasma membrane"/>
    <property type="evidence" value="ECO:0007669"/>
    <property type="project" value="UniProtKB-UniRule"/>
</dbReference>
<feature type="binding site" evidence="10">
    <location>
        <begin position="78"/>
        <end position="79"/>
    </location>
    <ligand>
        <name>substrate</name>
    </ligand>
</feature>
<dbReference type="NCBIfam" id="NF003743">
    <property type="entry name" value="PRK05340.1"/>
    <property type="match status" value="1"/>
</dbReference>
<evidence type="ECO:0000256" key="8">
    <source>
        <dbReference type="ARBA" id="ARBA00023136"/>
    </source>
</evidence>
<proteinExistence type="inferred from homology"/>
<dbReference type="UniPathway" id="UPA00359">
    <property type="reaction ID" value="UER00480"/>
</dbReference>
<comment type="subcellular location">
    <subcellularLocation>
        <location evidence="10">Cell inner membrane</location>
        <topology evidence="10">Peripheral membrane protein</topology>
        <orientation evidence="10">Cytoplasmic side</orientation>
    </subcellularLocation>
</comment>
<feature type="binding site" evidence="10">
    <location>
        <position position="197"/>
    </location>
    <ligand>
        <name>Mn(2+)</name>
        <dbReference type="ChEBI" id="CHEBI:29035"/>
        <label>2</label>
    </ligand>
</feature>
<dbReference type="InterPro" id="IPR010138">
    <property type="entry name" value="UDP-diacylglucosamine_Hdrlase"/>
</dbReference>
<feature type="binding site" evidence="10">
    <location>
        <position position="40"/>
    </location>
    <ligand>
        <name>Mn(2+)</name>
        <dbReference type="ChEBI" id="CHEBI:29035"/>
        <label>2</label>
    </ligand>
</feature>
<keyword evidence="3 10" id="KW-0997">Cell inner membrane</keyword>
<name>A0A432YN04_9GAMM</name>
<feature type="binding site" evidence="10">
    <location>
        <position position="121"/>
    </location>
    <ligand>
        <name>substrate</name>
    </ligand>
</feature>
<dbReference type="GO" id="GO:0005737">
    <property type="term" value="C:cytoplasm"/>
    <property type="evidence" value="ECO:0007669"/>
    <property type="project" value="InterPro"/>
</dbReference>
<gene>
    <name evidence="10" type="primary">lpxH</name>
    <name evidence="12" type="ORF">CWI73_10700</name>
</gene>
<comment type="function">
    <text evidence="10">Hydrolyzes the pyrophosphate bond of UDP-2,3-diacylglucosamine to yield 2,3-diacylglucosamine 1-phosphate (lipid X) and UMP by catalyzing the attack of water at the alpha-P atom. Involved in the biosynthesis of lipid A, a phosphorylated glycolipid that anchors the lipopolysaccharide to the outer membrane of the cell.</text>
</comment>
<feature type="binding site" evidence="10">
    <location>
        <position position="113"/>
    </location>
    <ligand>
        <name>Mn(2+)</name>
        <dbReference type="ChEBI" id="CHEBI:29035"/>
        <label>2</label>
    </ligand>
</feature>
<dbReference type="PANTHER" id="PTHR34990:SF1">
    <property type="entry name" value="UDP-2,3-DIACYLGLUCOSAMINE HYDROLASE"/>
    <property type="match status" value="1"/>
</dbReference>
<feature type="binding site" evidence="10">
    <location>
        <position position="78"/>
    </location>
    <ligand>
        <name>Mn(2+)</name>
        <dbReference type="ChEBI" id="CHEBI:29035"/>
        <label>2</label>
    </ligand>
</feature>
<comment type="cofactor">
    <cofactor evidence="10">
        <name>Mn(2+)</name>
        <dbReference type="ChEBI" id="CHEBI:29035"/>
    </cofactor>
    <text evidence="10">Binds 2 Mn(2+) ions per subunit in a binuclear metal center.</text>
</comment>
<keyword evidence="6 10" id="KW-0378">Hydrolase</keyword>
<evidence type="ECO:0000256" key="4">
    <source>
        <dbReference type="ARBA" id="ARBA00022556"/>
    </source>
</evidence>
<dbReference type="GO" id="GO:0030145">
    <property type="term" value="F:manganese ion binding"/>
    <property type="evidence" value="ECO:0007669"/>
    <property type="project" value="UniProtKB-UniRule"/>
</dbReference>
<dbReference type="EMBL" id="PIQA01000012">
    <property type="protein sequence ID" value="RUO62379.1"/>
    <property type="molecule type" value="Genomic_DNA"/>
</dbReference>
<keyword evidence="4 10" id="KW-0441">Lipid A biosynthesis</keyword>
<dbReference type="SUPFAM" id="SSF56300">
    <property type="entry name" value="Metallo-dependent phosphatases"/>
    <property type="match status" value="1"/>
</dbReference>
<dbReference type="RefSeq" id="WP_126752766.1">
    <property type="nucleotide sequence ID" value="NZ_JBHUMT010000016.1"/>
</dbReference>
<comment type="catalytic activity">
    <reaction evidence="10">
        <text>UDP-2-N,3-O-bis[(3R)-3-hydroxytetradecanoyl]-alpha-D-glucosamine + H2O = 2-N,3-O-bis[(3R)-3-hydroxytetradecanoyl]-alpha-D-glucosaminyl 1-phosphate + UMP + 2 H(+)</text>
        <dbReference type="Rhea" id="RHEA:25213"/>
        <dbReference type="ChEBI" id="CHEBI:15377"/>
        <dbReference type="ChEBI" id="CHEBI:15378"/>
        <dbReference type="ChEBI" id="CHEBI:57865"/>
        <dbReference type="ChEBI" id="CHEBI:57957"/>
        <dbReference type="ChEBI" id="CHEBI:78847"/>
        <dbReference type="EC" id="3.6.1.54"/>
    </reaction>
</comment>
<keyword evidence="7 10" id="KW-0443">Lipid metabolism</keyword>
<dbReference type="PANTHER" id="PTHR34990">
    <property type="entry name" value="UDP-2,3-DIACYLGLUCOSAMINE HYDROLASE-RELATED"/>
    <property type="match status" value="1"/>
</dbReference>
<keyword evidence="1 10" id="KW-1003">Cell membrane</keyword>
<sequence>MTTAFIADLHLSPGRPDILDAFANFCEQSTGLDALYILGDLFDAWLGDDDSSEFAFQIKSQIKRLSDSGVKIYFMAGNRDFMVGERFATETGITLLPDETVINLYGERVLLMHGDTLCTLDKGYLRYRRVIQNPVVTGVLRNLPLSWRMRIANKLRQSSNSQRPQLTAEQLYKMDAQHPAVLQVMEKHQVNQLIHGHTHRPAIHCFKLSDGTPAKRVVLGDWYTQASVYRVPK</sequence>
<dbReference type="HAMAP" id="MF_00575">
    <property type="entry name" value="LpxH"/>
    <property type="match status" value="1"/>
</dbReference>
<dbReference type="Gene3D" id="3.60.21.10">
    <property type="match status" value="1"/>
</dbReference>
<organism evidence="12 13">
    <name type="scientific">Idiomarina piscisalsi</name>
    <dbReference type="NCBI Taxonomy" id="1096243"/>
    <lineage>
        <taxon>Bacteria</taxon>
        <taxon>Pseudomonadati</taxon>
        <taxon>Pseudomonadota</taxon>
        <taxon>Gammaproteobacteria</taxon>
        <taxon>Alteromonadales</taxon>
        <taxon>Idiomarinaceae</taxon>
        <taxon>Idiomarina</taxon>
    </lineage>
</organism>
<feature type="binding site" evidence="10">
    <location>
        <position position="8"/>
    </location>
    <ligand>
        <name>Mn(2+)</name>
        <dbReference type="ChEBI" id="CHEBI:29035"/>
        <label>1</label>
    </ligand>
</feature>
<evidence type="ECO:0000256" key="1">
    <source>
        <dbReference type="ARBA" id="ARBA00022475"/>
    </source>
</evidence>
<dbReference type="EC" id="3.6.1.54" evidence="10"/>
<comment type="caution">
    <text evidence="12">The sequence shown here is derived from an EMBL/GenBank/DDBJ whole genome shotgun (WGS) entry which is preliminary data.</text>
</comment>
<reference evidence="12 13" key="1">
    <citation type="journal article" date="2011" name="Front. Microbiol.">
        <title>Genomic signatures of strain selection and enhancement in Bacillus atrophaeus var. globigii, a historical biowarfare simulant.</title>
        <authorList>
            <person name="Gibbons H.S."/>
            <person name="Broomall S.M."/>
            <person name="McNew L.A."/>
            <person name="Daligault H."/>
            <person name="Chapman C."/>
            <person name="Bruce D."/>
            <person name="Karavis M."/>
            <person name="Krepps M."/>
            <person name="McGregor P.A."/>
            <person name="Hong C."/>
            <person name="Park K.H."/>
            <person name="Akmal A."/>
            <person name="Feldman A."/>
            <person name="Lin J.S."/>
            <person name="Chang W.E."/>
            <person name="Higgs B.W."/>
            <person name="Demirev P."/>
            <person name="Lindquist J."/>
            <person name="Liem A."/>
            <person name="Fochler E."/>
            <person name="Read T.D."/>
            <person name="Tapia R."/>
            <person name="Johnson S."/>
            <person name="Bishop-Lilly K.A."/>
            <person name="Detter C."/>
            <person name="Han C."/>
            <person name="Sozhamannan S."/>
            <person name="Rosenzweig C.N."/>
            <person name="Skowronski E.W."/>
        </authorList>
    </citation>
    <scope>NUCLEOTIDE SEQUENCE [LARGE SCALE GENOMIC DNA]</scope>
    <source>
        <strain evidence="12 13">TPS4-2</strain>
    </source>
</reference>
<dbReference type="Proteomes" id="UP000288361">
    <property type="component" value="Unassembled WGS sequence"/>
</dbReference>
<evidence type="ECO:0000259" key="11">
    <source>
        <dbReference type="Pfam" id="PF00149"/>
    </source>
</evidence>
<dbReference type="AlphaFoldDB" id="A0A432YN04"/>
<feature type="binding site" evidence="10">
    <location>
        <position position="197"/>
    </location>
    <ligand>
        <name>substrate</name>
    </ligand>
</feature>